<dbReference type="GO" id="GO:0003677">
    <property type="term" value="F:DNA binding"/>
    <property type="evidence" value="ECO:0007669"/>
    <property type="project" value="UniProtKB-KW"/>
</dbReference>
<evidence type="ECO:0000259" key="2">
    <source>
        <dbReference type="Pfam" id="PF01336"/>
    </source>
</evidence>
<dbReference type="Proteomes" id="UP001150925">
    <property type="component" value="Unassembled WGS sequence"/>
</dbReference>
<dbReference type="InterPro" id="IPR004365">
    <property type="entry name" value="NA-bd_OB_tRNA"/>
</dbReference>
<dbReference type="GO" id="GO:0010212">
    <property type="term" value="P:response to ionizing radiation"/>
    <property type="evidence" value="ECO:0007669"/>
    <property type="project" value="TreeGrafter"/>
</dbReference>
<dbReference type="GO" id="GO:0070876">
    <property type="term" value="C:SOSS complex"/>
    <property type="evidence" value="ECO:0007669"/>
    <property type="project" value="TreeGrafter"/>
</dbReference>
<keyword evidence="4" id="KW-1185">Reference proteome</keyword>
<dbReference type="SUPFAM" id="SSF50249">
    <property type="entry name" value="Nucleic acid-binding proteins"/>
    <property type="match status" value="1"/>
</dbReference>
<reference evidence="3" key="1">
    <citation type="submission" date="2022-07" db="EMBL/GenBank/DDBJ databases">
        <title>Phylogenomic reconstructions and comparative analyses of Kickxellomycotina fungi.</title>
        <authorList>
            <person name="Reynolds N.K."/>
            <person name="Stajich J.E."/>
            <person name="Barry K."/>
            <person name="Grigoriev I.V."/>
            <person name="Crous P."/>
            <person name="Smith M.E."/>
        </authorList>
    </citation>
    <scope>NUCLEOTIDE SEQUENCE</scope>
    <source>
        <strain evidence="3">RSA 1196</strain>
    </source>
</reference>
<dbReference type="Gene3D" id="2.40.50.140">
    <property type="entry name" value="Nucleic acid-binding proteins"/>
    <property type="match status" value="1"/>
</dbReference>
<comment type="caution">
    <text evidence="3">The sequence shown here is derived from an EMBL/GenBank/DDBJ whole genome shotgun (WGS) entry which is preliminary data.</text>
</comment>
<keyword evidence="1" id="KW-0238">DNA-binding</keyword>
<dbReference type="AlphaFoldDB" id="A0A9W8E5V0"/>
<proteinExistence type="predicted"/>
<dbReference type="PANTHER" id="PTHR13356:SF0">
    <property type="entry name" value="SOSS COMPLEX SUBUNIT B HOMOLOG"/>
    <property type="match status" value="1"/>
</dbReference>
<feature type="domain" description="OB" evidence="2">
    <location>
        <begin position="41"/>
        <end position="93"/>
    </location>
</feature>
<gene>
    <name evidence="3" type="ORF">IWQ62_004765</name>
</gene>
<dbReference type="GO" id="GO:0000724">
    <property type="term" value="P:double-strand break repair via homologous recombination"/>
    <property type="evidence" value="ECO:0007669"/>
    <property type="project" value="TreeGrafter"/>
</dbReference>
<accession>A0A9W8E5V0</accession>
<evidence type="ECO:0000256" key="1">
    <source>
        <dbReference type="ARBA" id="ARBA00023125"/>
    </source>
</evidence>
<dbReference type="Pfam" id="PF01336">
    <property type="entry name" value="tRNA_anti-codon"/>
    <property type="match status" value="1"/>
</dbReference>
<dbReference type="GO" id="GO:0044818">
    <property type="term" value="P:mitotic G2/M transition checkpoint"/>
    <property type="evidence" value="ECO:0007669"/>
    <property type="project" value="TreeGrafter"/>
</dbReference>
<dbReference type="CDD" id="cd04491">
    <property type="entry name" value="SoSSB_OBF"/>
    <property type="match status" value="1"/>
</dbReference>
<protein>
    <recommendedName>
        <fullName evidence="2">OB domain-containing protein</fullName>
    </recommendedName>
</protein>
<name>A0A9W8E5V0_9FUNG</name>
<dbReference type="EMBL" id="JANBPY010001692">
    <property type="protein sequence ID" value="KAJ1959059.1"/>
    <property type="molecule type" value="Genomic_DNA"/>
</dbReference>
<sequence>MASYSNPGNRLVSIADMRPMLRGFQCEVIVIEIPQEPLVTRDGQKIYTFLVADHTGSIVMSLWGDIGKYFKVGDIVYITGGEAKLFKGSLQLTTLKYGKAQRVGEHTKPFVERPNVSRYQWVNDPDKPGPLRPVIPPS</sequence>
<dbReference type="InterPro" id="IPR012340">
    <property type="entry name" value="NA-bd_OB-fold"/>
</dbReference>
<evidence type="ECO:0000313" key="4">
    <source>
        <dbReference type="Proteomes" id="UP001150925"/>
    </source>
</evidence>
<dbReference type="InterPro" id="IPR051231">
    <property type="entry name" value="SOSS-B"/>
</dbReference>
<organism evidence="3 4">
    <name type="scientific">Dispira parvispora</name>
    <dbReference type="NCBI Taxonomy" id="1520584"/>
    <lineage>
        <taxon>Eukaryota</taxon>
        <taxon>Fungi</taxon>
        <taxon>Fungi incertae sedis</taxon>
        <taxon>Zoopagomycota</taxon>
        <taxon>Kickxellomycotina</taxon>
        <taxon>Dimargaritomycetes</taxon>
        <taxon>Dimargaritales</taxon>
        <taxon>Dimargaritaceae</taxon>
        <taxon>Dispira</taxon>
    </lineage>
</organism>
<dbReference type="OrthoDB" id="295715at2759"/>
<evidence type="ECO:0000313" key="3">
    <source>
        <dbReference type="EMBL" id="KAJ1959059.1"/>
    </source>
</evidence>
<dbReference type="PANTHER" id="PTHR13356">
    <property type="entry name" value="OB FOLD NUCLEIC ACID BINDING PROTEIN-RELATED"/>
    <property type="match status" value="1"/>
</dbReference>